<dbReference type="EMBL" id="JN885995">
    <property type="protein sequence ID" value="AEX62294.1"/>
    <property type="molecule type" value="Genomic_DNA"/>
</dbReference>
<name>H2ED21_9VIRU</name>
<dbReference type="Pfam" id="PF19231">
    <property type="entry name" value="DUF5884"/>
    <property type="match status" value="1"/>
</dbReference>
<evidence type="ECO:0000313" key="1">
    <source>
        <dbReference type="EMBL" id="AEX62294.1"/>
    </source>
</evidence>
<protein>
    <submittedName>
        <fullName evidence="1">Uncharacterized protein</fullName>
    </submittedName>
</protein>
<reference evidence="1" key="1">
    <citation type="submission" date="2011-10" db="EMBL/GenBank/DDBJ databases">
        <title>Provirophages and transpovirons: unique mobilome of giant viruses.</title>
        <authorList>
            <person name="Desnues C."/>
            <person name="LaScola B."/>
            <person name="Yutin N."/>
            <person name="Fournous G."/>
            <person name="Koonin E."/>
            <person name="Raoult D."/>
        </authorList>
    </citation>
    <scope>NUCLEOTIDE SEQUENCE</scope>
    <source>
        <strain evidence="1">Mv13-mv</strain>
    </source>
</reference>
<accession>H2ED21</accession>
<organism evidence="1">
    <name type="scientific">Moumouvirus sp. 'Monve'</name>
    <dbReference type="NCBI Taxonomy" id="1128131"/>
    <lineage>
        <taxon>Viruses</taxon>
        <taxon>Varidnaviria</taxon>
        <taxon>Bamfordvirae</taxon>
        <taxon>Nucleocytoviricota</taxon>
        <taxon>Megaviricetes</taxon>
        <taxon>Imitervirales</taxon>
        <taxon>Mimiviridae</taxon>
        <taxon>Megamimivirinae</taxon>
        <taxon>Moumouvirus</taxon>
    </lineage>
</organism>
<gene>
    <name evidence="1" type="ORF">mv_R89</name>
</gene>
<dbReference type="InterPro" id="IPR045365">
    <property type="entry name" value="DUF5884"/>
</dbReference>
<sequence length="208" mass="24517">MRSLTKIIKSLNEQDLDKLEIMIRNRRHEIQIKNSLNFVPDVFKKNVEISFSNNYNGDDYYKYYEINSWGSMKLDTNVKLKTLYALHRGDDFNTNKVTIKLIIGEQKYAIEYDYCHNKNICLLKLNYKILLILDNLSLSKNNFHKNMLGILIHNFILLTQREIDFSDFDISMISIDQINKLNDKKSLCSKYINVSGFCGSDAIRFKYV</sequence>
<proteinExistence type="predicted"/>